<evidence type="ECO:0000256" key="1">
    <source>
        <dbReference type="SAM" id="MobiDB-lite"/>
    </source>
</evidence>
<comment type="caution">
    <text evidence="2">The sequence shown here is derived from an EMBL/GenBank/DDBJ whole genome shotgun (WGS) entry which is preliminary data.</text>
</comment>
<gene>
    <name evidence="2" type="ORF">H7F16_13145</name>
</gene>
<evidence type="ECO:0000313" key="2">
    <source>
        <dbReference type="EMBL" id="MBC2836459.1"/>
    </source>
</evidence>
<organism evidence="2 3">
    <name type="scientific">Paragemmobacter straminiformis</name>
    <dbReference type="NCBI Taxonomy" id="2045119"/>
    <lineage>
        <taxon>Bacteria</taxon>
        <taxon>Pseudomonadati</taxon>
        <taxon>Pseudomonadota</taxon>
        <taxon>Alphaproteobacteria</taxon>
        <taxon>Rhodobacterales</taxon>
        <taxon>Paracoccaceae</taxon>
        <taxon>Paragemmobacter</taxon>
    </lineage>
</organism>
<reference evidence="2 3" key="1">
    <citation type="journal article" date="2017" name="Int. J. Syst. Evol. Microbiol.">
        <title>Gemmobacter straminiformis sp. nov., isolated from an artificial fountain.</title>
        <authorList>
            <person name="Kang J.Y."/>
            <person name="Kim M.J."/>
            <person name="Chun J."/>
            <person name="Son K.P."/>
            <person name="Jahng K.Y."/>
        </authorList>
    </citation>
    <scope>NUCLEOTIDE SEQUENCE [LARGE SCALE GENOMIC DNA]</scope>
    <source>
        <strain evidence="2 3">CAM-8</strain>
    </source>
</reference>
<feature type="compositionally biased region" description="Low complexity" evidence="1">
    <location>
        <begin position="120"/>
        <end position="139"/>
    </location>
</feature>
<sequence length="857" mass="91026">MDDAKFNALYASLASRGASAGELLALAAQHAEHPAMDEKSFAEAFIRPVMAKIAAREQFFKEAQLGRQIMGRPMPAKAPPKPPRPAAAPRPATEPGAKQPMTPDTPVAAPPRPQAPPQRPVSAPSDRLEQFAQARTAAPQPAPPFTASPITAPPPPNPFEAAYAKAKDALESAEKIIAGGSLGARSAEVGKAFADLKAEALARSKDDGKAAMLNLQKLVALAEKINGTRTLAARPAPPPASPNIAPPPDGAPKPQRPADAAQGAQTGDDNRKKYEAAAQRLVPDIKAARALQTPASGALVGAAVRNMLDLSNVIGAAVAKGDYATAQGQLGQLANLAAAVGDAAKLEARQRAARDAQRKESTTAVTAVLGSLDTSVPPKDMANKLQEAGKAADTDFGKAMRKIEKRARSHDRMMKDYTEARSFAQKYLADHPRKGKVKDDETEKRRKLAELAIATTDKWFADQVSNRKKIEALCTRLSADAGKGDGPVAIAVLDDLQKIIDSPLVPQDLRDMASATADKIVFANRLLAPAALASAKTDPERGKTLLEHARFKRTDGGTSDVKLLTEDDGRIAYAFKSVEGESDGGLRFLGLGKGASTLREVVSSKIHDAFAQAGLDFGFPKTILLESDGKHGALIEGIKGKMVDPEEHGAKAGRADGETDPVKKAVLDAEVADSLRTMNTLPEKVSPDSMQNVILSQMLTCQWDCKWGNLIIDGDRARPIDAGTAIPTRDVVKEFAGGAPPAFKNLLTHPDKYDTAKFGTPLPHAAQPFPAAKIKAIKDLDVEAIIEVARKERDAVIKSVPGMDASLMDESCFDIMRDSINAVKAILTKKPDQTLEQFVAAYTDWFEDYSAKALASG</sequence>
<feature type="compositionally biased region" description="Pro residues" evidence="1">
    <location>
        <begin position="108"/>
        <end position="119"/>
    </location>
</feature>
<keyword evidence="3" id="KW-1185">Reference proteome</keyword>
<accession>A0A842IA20</accession>
<feature type="region of interest" description="Disordered" evidence="1">
    <location>
        <begin position="71"/>
        <end position="160"/>
    </location>
</feature>
<feature type="compositionally biased region" description="Pro residues" evidence="1">
    <location>
        <begin position="235"/>
        <end position="255"/>
    </location>
</feature>
<proteinExistence type="predicted"/>
<feature type="region of interest" description="Disordered" evidence="1">
    <location>
        <begin position="231"/>
        <end position="271"/>
    </location>
</feature>
<feature type="compositionally biased region" description="Pro residues" evidence="1">
    <location>
        <begin position="140"/>
        <end position="158"/>
    </location>
</feature>
<name>A0A842IA20_9RHOB</name>
<dbReference type="RefSeq" id="WP_185798057.1">
    <property type="nucleotide sequence ID" value="NZ_JACLQD010000003.1"/>
</dbReference>
<feature type="compositionally biased region" description="Pro residues" evidence="1">
    <location>
        <begin position="76"/>
        <end position="88"/>
    </location>
</feature>
<dbReference type="AlphaFoldDB" id="A0A842IA20"/>
<evidence type="ECO:0000313" key="3">
    <source>
        <dbReference type="Proteomes" id="UP000555411"/>
    </source>
</evidence>
<dbReference type="Proteomes" id="UP000555411">
    <property type="component" value="Unassembled WGS sequence"/>
</dbReference>
<protein>
    <submittedName>
        <fullName evidence="2">Uncharacterized protein</fullName>
    </submittedName>
</protein>
<feature type="compositionally biased region" description="Low complexity" evidence="1">
    <location>
        <begin position="258"/>
        <end position="267"/>
    </location>
</feature>
<dbReference type="EMBL" id="JACLQD010000003">
    <property type="protein sequence ID" value="MBC2836459.1"/>
    <property type="molecule type" value="Genomic_DNA"/>
</dbReference>